<gene>
    <name evidence="3" type="ORF">BJY26_000117</name>
</gene>
<feature type="transmembrane region" description="Helical" evidence="2">
    <location>
        <begin position="756"/>
        <end position="774"/>
    </location>
</feature>
<dbReference type="AlphaFoldDB" id="A0A7Z0AAV5"/>
<protein>
    <submittedName>
        <fullName evidence="3">Uncharacterized protein</fullName>
    </submittedName>
</protein>
<feature type="compositionally biased region" description="Low complexity" evidence="1">
    <location>
        <begin position="1"/>
        <end position="11"/>
    </location>
</feature>
<evidence type="ECO:0000313" key="4">
    <source>
        <dbReference type="Proteomes" id="UP000539111"/>
    </source>
</evidence>
<feature type="region of interest" description="Disordered" evidence="1">
    <location>
        <begin position="1"/>
        <end position="23"/>
    </location>
</feature>
<sequence length="807" mass="83514">MTLDSTAAAARPPGPRRRGTRRLGTRRRVAGVLALIVFLLAAAGPARAVSAVDAGTAAGKQAGRAQGAVTGDGPLVVLGIGGLTWADISPATTPHIWRLAERSAKGDLSLRTTRSTSCALDGWLTLGAGRRAGTKLPTKRSVRCPAMPRIEPAGHDSGHRAGREPVPAEVTGWGAYRTFNSHQAYQAKPGTLATTVAADDGMCTLAIGPGAATALADRSGTVQRYLEAGTVPSPGGPHRLGTCPLSLVDLGSVGDSSWLPNSDTTSWVAGDHRAKNTVPDALTLGNDSERDRLAAAVRATQLRDADRMVGRYVHALPHDASVMLLGLSDSSYSPQLGAIMIAGGGRHGLLTSDSTRRRGLVQLTDVTPTITRLLGEKRHPAFVGTPATHADQAATKANGPDSTLDEVNSLREDALKASLVHDSVGAFSIWLDIAFYVFFILVALGLYRGRRDTSTAARRTGRSRAACWTALALGAVPAGTFVANLAPWARGPHPVALLAAGILVGAAAVFAVTLIRPWGRTWLGRVGALGLVTAGILGVDVATGSHLQLNSLLGYNAIVGGRFYGIGNLAVALYIVGALMGTAALVSPLRRRGAAVAVATVLGLATVTVIGDPAWGAKFGGTIAAVAGFGVLVLLLAGVRLGIRRLVAVAVIALAALFAVAGLDYLRPPGQRSHFGIFFQHVLSGDMGEVIARKLEANLSILVINPLLSLLVPVGFVMIALVLGWAARWRRRWPRGARAAERFAGRLPEAADRRPALGLGLAATSMALAVGLVITDSGAAVPATGFMLLIPMLVAACGDIPAETSRS</sequence>
<evidence type="ECO:0000256" key="1">
    <source>
        <dbReference type="SAM" id="MobiDB-lite"/>
    </source>
</evidence>
<feature type="transmembrane region" description="Helical" evidence="2">
    <location>
        <begin position="563"/>
        <end position="586"/>
    </location>
</feature>
<dbReference type="EMBL" id="JACBZP010000001">
    <property type="protein sequence ID" value="NYI65811.1"/>
    <property type="molecule type" value="Genomic_DNA"/>
</dbReference>
<feature type="transmembrane region" description="Helical" evidence="2">
    <location>
        <begin position="468"/>
        <end position="489"/>
    </location>
</feature>
<comment type="caution">
    <text evidence="3">The sequence shown here is derived from an EMBL/GenBank/DDBJ whole genome shotgun (WGS) entry which is preliminary data.</text>
</comment>
<dbReference type="SUPFAM" id="SSF53649">
    <property type="entry name" value="Alkaline phosphatase-like"/>
    <property type="match status" value="1"/>
</dbReference>
<name>A0A7Z0AAV5_9MICO</name>
<dbReference type="RefSeq" id="WP_179424779.1">
    <property type="nucleotide sequence ID" value="NZ_JACBZP010000001.1"/>
</dbReference>
<feature type="transmembrane region" description="Helical" evidence="2">
    <location>
        <begin position="427"/>
        <end position="447"/>
    </location>
</feature>
<evidence type="ECO:0000256" key="2">
    <source>
        <dbReference type="SAM" id="Phobius"/>
    </source>
</evidence>
<keyword evidence="2" id="KW-0472">Membrane</keyword>
<accession>A0A7Z0AAV5</accession>
<feature type="transmembrane region" description="Helical" evidence="2">
    <location>
        <begin position="495"/>
        <end position="515"/>
    </location>
</feature>
<organism evidence="3 4">
    <name type="scientific">Spelaeicoccus albus</name>
    <dbReference type="NCBI Taxonomy" id="1280376"/>
    <lineage>
        <taxon>Bacteria</taxon>
        <taxon>Bacillati</taxon>
        <taxon>Actinomycetota</taxon>
        <taxon>Actinomycetes</taxon>
        <taxon>Micrococcales</taxon>
        <taxon>Brevibacteriaceae</taxon>
        <taxon>Spelaeicoccus</taxon>
    </lineage>
</organism>
<proteinExistence type="predicted"/>
<feature type="transmembrane region" description="Helical" evidence="2">
    <location>
        <begin position="646"/>
        <end position="666"/>
    </location>
</feature>
<keyword evidence="2" id="KW-1133">Transmembrane helix</keyword>
<feature type="transmembrane region" description="Helical" evidence="2">
    <location>
        <begin position="522"/>
        <end position="543"/>
    </location>
</feature>
<feature type="transmembrane region" description="Helical" evidence="2">
    <location>
        <begin position="780"/>
        <end position="802"/>
    </location>
</feature>
<dbReference type="Proteomes" id="UP000539111">
    <property type="component" value="Unassembled WGS sequence"/>
</dbReference>
<feature type="transmembrane region" description="Helical" evidence="2">
    <location>
        <begin position="703"/>
        <end position="726"/>
    </location>
</feature>
<feature type="compositionally biased region" description="Basic residues" evidence="1">
    <location>
        <begin position="14"/>
        <end position="23"/>
    </location>
</feature>
<feature type="transmembrane region" description="Helical" evidence="2">
    <location>
        <begin position="593"/>
        <end position="611"/>
    </location>
</feature>
<evidence type="ECO:0000313" key="3">
    <source>
        <dbReference type="EMBL" id="NYI65811.1"/>
    </source>
</evidence>
<dbReference type="InterPro" id="IPR017850">
    <property type="entry name" value="Alkaline_phosphatase_core_sf"/>
</dbReference>
<keyword evidence="4" id="KW-1185">Reference proteome</keyword>
<keyword evidence="2" id="KW-0812">Transmembrane</keyword>
<feature type="transmembrane region" description="Helical" evidence="2">
    <location>
        <begin position="617"/>
        <end position="639"/>
    </location>
</feature>
<reference evidence="3 4" key="1">
    <citation type="submission" date="2020-07" db="EMBL/GenBank/DDBJ databases">
        <title>Sequencing the genomes of 1000 actinobacteria strains.</title>
        <authorList>
            <person name="Klenk H.-P."/>
        </authorList>
    </citation>
    <scope>NUCLEOTIDE SEQUENCE [LARGE SCALE GENOMIC DNA]</scope>
    <source>
        <strain evidence="3 4">DSM 26341</strain>
    </source>
</reference>